<sequence>MALYVQRVSTDNKKLQEENIINYSKIQKLSNDLSASESKGLELNYEKEILANPAISRIYDAPIDDVKLKYIGKLGDAALGFKYDEKDDNSYKITKAFDGDTEAWWVFDKTIDILLEITVKFQPHKYDKNRTLAYISTNLMEKVRFSNKPFAPQNDPDKVELYQKKAIRLLESGLKSSK</sequence>
<protein>
    <submittedName>
        <fullName evidence="1">Uncharacterized protein</fullName>
    </submittedName>
</protein>
<organism evidence="1 2">
    <name type="scientific">Emticicia aquatilis</name>
    <dbReference type="NCBI Taxonomy" id="1537369"/>
    <lineage>
        <taxon>Bacteria</taxon>
        <taxon>Pseudomonadati</taxon>
        <taxon>Bacteroidota</taxon>
        <taxon>Cytophagia</taxon>
        <taxon>Cytophagales</taxon>
        <taxon>Leadbetterellaceae</taxon>
        <taxon>Emticicia</taxon>
    </lineage>
</organism>
<dbReference type="AlphaFoldDB" id="A0A916Z9Y4"/>
<keyword evidence="2" id="KW-1185">Reference proteome</keyword>
<reference evidence="1" key="2">
    <citation type="submission" date="2020-09" db="EMBL/GenBank/DDBJ databases">
        <authorList>
            <person name="Sun Q."/>
            <person name="Zhou Y."/>
        </authorList>
    </citation>
    <scope>NUCLEOTIDE SEQUENCE</scope>
    <source>
        <strain evidence="1">CGMCC 1.15958</strain>
    </source>
</reference>
<dbReference type="EMBL" id="BMKK01000019">
    <property type="protein sequence ID" value="GGD82138.1"/>
    <property type="molecule type" value="Genomic_DNA"/>
</dbReference>
<gene>
    <name evidence="1" type="ORF">GCM10011514_52740</name>
</gene>
<comment type="caution">
    <text evidence="1">The sequence shown here is derived from an EMBL/GenBank/DDBJ whole genome shotgun (WGS) entry which is preliminary data.</text>
</comment>
<evidence type="ECO:0000313" key="1">
    <source>
        <dbReference type="EMBL" id="GGD82138.1"/>
    </source>
</evidence>
<proteinExistence type="predicted"/>
<accession>A0A916Z9Y4</accession>
<dbReference type="Proteomes" id="UP000609064">
    <property type="component" value="Unassembled WGS sequence"/>
</dbReference>
<reference evidence="1" key="1">
    <citation type="journal article" date="2014" name="Int. J. Syst. Evol. Microbiol.">
        <title>Complete genome sequence of Corynebacterium casei LMG S-19264T (=DSM 44701T), isolated from a smear-ripened cheese.</title>
        <authorList>
            <consortium name="US DOE Joint Genome Institute (JGI-PGF)"/>
            <person name="Walter F."/>
            <person name="Albersmeier A."/>
            <person name="Kalinowski J."/>
            <person name="Ruckert C."/>
        </authorList>
    </citation>
    <scope>NUCLEOTIDE SEQUENCE</scope>
    <source>
        <strain evidence="1">CGMCC 1.15958</strain>
    </source>
</reference>
<evidence type="ECO:0000313" key="2">
    <source>
        <dbReference type="Proteomes" id="UP000609064"/>
    </source>
</evidence>
<name>A0A916Z9Y4_9BACT</name>